<evidence type="ECO:0000256" key="1">
    <source>
        <dbReference type="ARBA" id="ARBA00004651"/>
    </source>
</evidence>
<evidence type="ECO:0000256" key="5">
    <source>
        <dbReference type="ARBA" id="ARBA00022989"/>
    </source>
</evidence>
<feature type="transmembrane region" description="Helical" evidence="7">
    <location>
        <begin position="197"/>
        <end position="216"/>
    </location>
</feature>
<feature type="transmembrane region" description="Helical" evidence="7">
    <location>
        <begin position="45"/>
        <end position="65"/>
    </location>
</feature>
<evidence type="ECO:0000256" key="2">
    <source>
        <dbReference type="ARBA" id="ARBA00022448"/>
    </source>
</evidence>
<accession>A0A381QVB8</accession>
<feature type="transmembrane region" description="Helical" evidence="7">
    <location>
        <begin position="97"/>
        <end position="115"/>
    </location>
</feature>
<protein>
    <recommendedName>
        <fullName evidence="9">Membrane transporter protein</fullName>
    </recommendedName>
</protein>
<gene>
    <name evidence="8" type="ORF">METZ01_LOCUS35768</name>
</gene>
<dbReference type="InterPro" id="IPR052017">
    <property type="entry name" value="TSUP"/>
</dbReference>
<keyword evidence="3" id="KW-1003">Cell membrane</keyword>
<name>A0A381QVB8_9ZZZZ</name>
<keyword evidence="2" id="KW-0813">Transport</keyword>
<feature type="transmembrane region" description="Helical" evidence="7">
    <location>
        <begin position="12"/>
        <end position="39"/>
    </location>
</feature>
<keyword evidence="6 7" id="KW-0472">Membrane</keyword>
<dbReference type="InterPro" id="IPR002781">
    <property type="entry name" value="TM_pro_TauE-like"/>
</dbReference>
<organism evidence="8">
    <name type="scientific">marine metagenome</name>
    <dbReference type="NCBI Taxonomy" id="408172"/>
    <lineage>
        <taxon>unclassified sequences</taxon>
        <taxon>metagenomes</taxon>
        <taxon>ecological metagenomes</taxon>
    </lineage>
</organism>
<dbReference type="EMBL" id="UINC01001527">
    <property type="protein sequence ID" value="SUZ82914.1"/>
    <property type="molecule type" value="Genomic_DNA"/>
</dbReference>
<comment type="subcellular location">
    <subcellularLocation>
        <location evidence="1">Cell membrane</location>
        <topology evidence="1">Multi-pass membrane protein</topology>
    </subcellularLocation>
</comment>
<feature type="transmembrane region" description="Helical" evidence="7">
    <location>
        <begin position="72"/>
        <end position="91"/>
    </location>
</feature>
<evidence type="ECO:0000256" key="4">
    <source>
        <dbReference type="ARBA" id="ARBA00022692"/>
    </source>
</evidence>
<dbReference type="AlphaFoldDB" id="A0A381QVB8"/>
<dbReference type="GO" id="GO:0005886">
    <property type="term" value="C:plasma membrane"/>
    <property type="evidence" value="ECO:0007669"/>
    <property type="project" value="UniProtKB-SubCell"/>
</dbReference>
<dbReference type="PANTHER" id="PTHR30269">
    <property type="entry name" value="TRANSMEMBRANE PROTEIN YFCA"/>
    <property type="match status" value="1"/>
</dbReference>
<keyword evidence="4 7" id="KW-0812">Transmembrane</keyword>
<dbReference type="PANTHER" id="PTHR30269:SF37">
    <property type="entry name" value="MEMBRANE TRANSPORTER PROTEIN"/>
    <property type="match status" value="1"/>
</dbReference>
<dbReference type="Pfam" id="PF01925">
    <property type="entry name" value="TauE"/>
    <property type="match status" value="1"/>
</dbReference>
<evidence type="ECO:0000313" key="8">
    <source>
        <dbReference type="EMBL" id="SUZ82914.1"/>
    </source>
</evidence>
<evidence type="ECO:0000256" key="7">
    <source>
        <dbReference type="SAM" id="Phobius"/>
    </source>
</evidence>
<evidence type="ECO:0008006" key="9">
    <source>
        <dbReference type="Google" id="ProtNLM"/>
    </source>
</evidence>
<evidence type="ECO:0000256" key="6">
    <source>
        <dbReference type="ARBA" id="ARBA00023136"/>
    </source>
</evidence>
<feature type="transmembrane region" description="Helical" evidence="7">
    <location>
        <begin position="166"/>
        <end position="185"/>
    </location>
</feature>
<feature type="transmembrane region" description="Helical" evidence="7">
    <location>
        <begin position="222"/>
        <end position="240"/>
    </location>
</feature>
<sequence length="246" mass="25928">MLTGFELSFGLLAIVASSFVIGTVGFGFALVAAPVLLLYLEPQQVVVVINSLIGLMMVLVLVRTWRHLEIRLAMGLVLGGMAATPIGVLGLNSASPGVLRVTIAIIIIFLALFSLKNVQLPFTRTRMAGPSFGFLTSLATTTIAIGGPIAAIYAVSQEWKPERVRATLALLFIASDITAFALYSATGLVSRDTLANIGVMIPGMITGFGLAGLVVNRINDRIFRHAMIAVIVVAGSATLVREFSGV</sequence>
<proteinExistence type="predicted"/>
<reference evidence="8" key="1">
    <citation type="submission" date="2018-05" db="EMBL/GenBank/DDBJ databases">
        <authorList>
            <person name="Lanie J.A."/>
            <person name="Ng W.-L."/>
            <person name="Kazmierczak K.M."/>
            <person name="Andrzejewski T.M."/>
            <person name="Davidsen T.M."/>
            <person name="Wayne K.J."/>
            <person name="Tettelin H."/>
            <person name="Glass J.I."/>
            <person name="Rusch D."/>
            <person name="Podicherti R."/>
            <person name="Tsui H.-C.T."/>
            <person name="Winkler M.E."/>
        </authorList>
    </citation>
    <scope>NUCLEOTIDE SEQUENCE</scope>
</reference>
<feature type="transmembrane region" description="Helical" evidence="7">
    <location>
        <begin position="127"/>
        <end position="154"/>
    </location>
</feature>
<keyword evidence="5 7" id="KW-1133">Transmembrane helix</keyword>
<evidence type="ECO:0000256" key="3">
    <source>
        <dbReference type="ARBA" id="ARBA00022475"/>
    </source>
</evidence>